<organism evidence="1">
    <name type="scientific">candidate division WOR-3 bacterium</name>
    <dbReference type="NCBI Taxonomy" id="2052148"/>
    <lineage>
        <taxon>Bacteria</taxon>
        <taxon>Bacteria division WOR-3</taxon>
    </lineage>
</organism>
<name>A0A7V3ZZ24_UNCW3</name>
<protein>
    <submittedName>
        <fullName evidence="1">Uncharacterized protein</fullName>
    </submittedName>
</protein>
<proteinExistence type="predicted"/>
<gene>
    <name evidence="1" type="ORF">ENU66_08060</name>
</gene>
<evidence type="ECO:0000313" key="1">
    <source>
        <dbReference type="EMBL" id="HGL18264.1"/>
    </source>
</evidence>
<dbReference type="EMBL" id="DTDJ01000049">
    <property type="protein sequence ID" value="HGL18264.1"/>
    <property type="molecule type" value="Genomic_DNA"/>
</dbReference>
<accession>A0A7V3ZZ24</accession>
<reference evidence="1" key="1">
    <citation type="journal article" date="2020" name="mSystems">
        <title>Genome- and Community-Level Interaction Insights into Carbon Utilization and Element Cycling Functions of Hydrothermarchaeota in Hydrothermal Sediment.</title>
        <authorList>
            <person name="Zhou Z."/>
            <person name="Liu Y."/>
            <person name="Xu W."/>
            <person name="Pan J."/>
            <person name="Luo Z.H."/>
            <person name="Li M."/>
        </authorList>
    </citation>
    <scope>NUCLEOTIDE SEQUENCE [LARGE SCALE GENOMIC DNA]</scope>
    <source>
        <strain evidence="1">SpSt-69</strain>
    </source>
</reference>
<sequence>MPNISRKLGKVYIPGIPLEPRELHDAILYFIALADIVLERIRKDELLTKLVEIFGGKKLVPLYRGDWVSIDNNTGVRVVWPPRNVKKYVDPKVMERIISKLKKEFRRLTEELKKAGFKIEEGEIKELVDDLKKRYSKIVEFGNEGISNECIKSFLPLDTAHILRMIGKKERSLISQIYDALNDFSLILEYYFNNHPFIVIPGDNSDEILDRVKYIEKRSPSKRKISFLRGAHHGTHYGGYLSLFRAKVTWCQMRKGTTATNTGKIR</sequence>
<comment type="caution">
    <text evidence="1">The sequence shown here is derived from an EMBL/GenBank/DDBJ whole genome shotgun (WGS) entry which is preliminary data.</text>
</comment>
<dbReference type="AlphaFoldDB" id="A0A7V3ZZ24"/>